<dbReference type="PATRIC" id="fig|280871.6.peg.535"/>
<protein>
    <recommendedName>
        <fullName evidence="3">DUF559 domain-containing protein</fullName>
    </recommendedName>
</protein>
<keyword evidence="2" id="KW-1185">Reference proteome</keyword>
<gene>
    <name evidence="1" type="ORF">TL10_02635</name>
</gene>
<evidence type="ECO:0008006" key="3">
    <source>
        <dbReference type="Google" id="ProtNLM"/>
    </source>
</evidence>
<dbReference type="Proteomes" id="UP000032221">
    <property type="component" value="Unassembled WGS sequence"/>
</dbReference>
<comment type="caution">
    <text evidence="1">The sequence shown here is derived from an EMBL/GenBank/DDBJ whole genome shotgun (WGS) entry which is preliminary data.</text>
</comment>
<name>A0A0D1LIQ2_9MYCO</name>
<dbReference type="OrthoDB" id="3173471at2"/>
<dbReference type="AlphaFoldDB" id="A0A0D1LIQ2"/>
<dbReference type="RefSeq" id="WP_043984415.1">
    <property type="nucleotide sequence ID" value="NZ_JXST01000003.1"/>
</dbReference>
<reference evidence="1 2" key="1">
    <citation type="submission" date="2015-01" db="EMBL/GenBank/DDBJ databases">
        <title>Genome sequence of Mycobacterium llatzerense and Mycobacterium immunogenum recovered from brain abscess.</title>
        <authorList>
            <person name="Greninger A.L."/>
            <person name="Langelier C."/>
            <person name="Cunningham G."/>
            <person name="Chiu C.Y."/>
            <person name="Miller S."/>
        </authorList>
    </citation>
    <scope>NUCLEOTIDE SEQUENCE [LARGE SCALE GENOMIC DNA]</scope>
    <source>
        <strain evidence="1 2">CLUC14</strain>
    </source>
</reference>
<evidence type="ECO:0000313" key="2">
    <source>
        <dbReference type="Proteomes" id="UP000032221"/>
    </source>
</evidence>
<evidence type="ECO:0000313" key="1">
    <source>
        <dbReference type="EMBL" id="KIU18357.1"/>
    </source>
</evidence>
<dbReference type="STRING" id="280871.TL10_02635"/>
<organism evidence="1 2">
    <name type="scientific">Mycolicibacterium llatzerense</name>
    <dbReference type="NCBI Taxonomy" id="280871"/>
    <lineage>
        <taxon>Bacteria</taxon>
        <taxon>Bacillati</taxon>
        <taxon>Actinomycetota</taxon>
        <taxon>Actinomycetes</taxon>
        <taxon>Mycobacteriales</taxon>
        <taxon>Mycobacteriaceae</taxon>
        <taxon>Mycolicibacterium</taxon>
    </lineage>
</organism>
<proteinExistence type="predicted"/>
<dbReference type="EMBL" id="JXST01000003">
    <property type="protein sequence ID" value="KIU18357.1"/>
    <property type="molecule type" value="Genomic_DNA"/>
</dbReference>
<sequence length="279" mass="31319">MGVFIGSEALAAGKVTRNDLRRHYRRMFPDVYGPPEPTIRDRVRGAWLWSGRRGVISGVAASALHWAKYVDDDAPIEMLWRNGHPPNGLIVRNEAYAADEVTTYDGIPVTTPARTIFDLGRHLDRDEAVARIDALLWVGRVGIGDVQPTIGRYPWARGLAQLRVALALADEGAESPRETRLRLLLTDAGMRPTDTQIPVYEGNRLITKFDMGWKHLLVGVQYDGGHHQTDRAQYVRDQKALPKLEARNWIVVKVIKEDTDDDVLARVAAGLFRRGWRAA</sequence>
<accession>A0A0D1LIQ2</accession>